<evidence type="ECO:0000313" key="2">
    <source>
        <dbReference type="EMBL" id="GCE63470.1"/>
    </source>
</evidence>
<dbReference type="AlphaFoldDB" id="A0A478FTW1"/>
<organism evidence="2 3">
    <name type="scientific">Candidatus Mycoplasma haematohominis</name>
    <dbReference type="NCBI Taxonomy" id="1494318"/>
    <lineage>
        <taxon>Bacteria</taxon>
        <taxon>Bacillati</taxon>
        <taxon>Mycoplasmatota</taxon>
        <taxon>Mollicutes</taxon>
        <taxon>Mycoplasmataceae</taxon>
        <taxon>Mycoplasma</taxon>
    </lineage>
</organism>
<reference evidence="2 3" key="1">
    <citation type="submission" date="2019-01" db="EMBL/GenBank/DDBJ databases">
        <title>Draft genome sequences of Candidatus Mycoplasma haemohominis SWG34-3 identified from a patient with pyrexia, anemia and liver dysfunction.</title>
        <authorList>
            <person name="Sekizuka T."/>
            <person name="Hattori N."/>
            <person name="Katano H."/>
            <person name="Takuma T."/>
            <person name="Ito T."/>
            <person name="Arai N."/>
            <person name="Yanai R."/>
            <person name="Ishii S."/>
            <person name="Miura Y."/>
            <person name="Tokunaga T."/>
            <person name="Watanabe H."/>
            <person name="Nomura N."/>
            <person name="Eguchi J."/>
            <person name="Arai T."/>
            <person name="Hasegawa H."/>
            <person name="Nakamaki T."/>
            <person name="Wakita T."/>
            <person name="Niki Y."/>
            <person name="Kuroda M."/>
        </authorList>
    </citation>
    <scope>NUCLEOTIDE SEQUENCE [LARGE SCALE GENOMIC DNA]</scope>
    <source>
        <strain evidence="2">SWG34-3</strain>
    </source>
</reference>
<gene>
    <name evidence="2" type="ORF">MHSWG343_04670</name>
</gene>
<protein>
    <recommendedName>
        <fullName evidence="4">Lipoprotein</fullName>
    </recommendedName>
</protein>
<sequence>MDPIKSSAAAAFTLFTVAGACGTSNFLSIPSVYIQTPIEGKFGSDFQFHLLDASSGNNDYLWRNRFIKYLKTFKSDLSTRFREIVTAFNFHKVSFEDLKKACKEAYTEKVTRTDIHPETKDRDKSLYEKNIWTFCSIHEHKPLTIEEQRDVSDNQYEGKLGGTKKSLLVSVREEVNQKFWEIQAQAFYKRKDKNGSIIDGLGQKAKNALKFKELYEKQKIEEQTVEAFKQVCENSYGEVSDNNKDKEVLLFCSLQGTQEQKSK</sequence>
<proteinExistence type="predicted"/>
<comment type="caution">
    <text evidence="2">The sequence shown here is derived from an EMBL/GenBank/DDBJ whole genome shotgun (WGS) entry which is preliminary data.</text>
</comment>
<dbReference type="EMBL" id="BIMN01000002">
    <property type="protein sequence ID" value="GCE63470.1"/>
    <property type="molecule type" value="Genomic_DNA"/>
</dbReference>
<dbReference type="PROSITE" id="PS51257">
    <property type="entry name" value="PROKAR_LIPOPROTEIN"/>
    <property type="match status" value="1"/>
</dbReference>
<evidence type="ECO:0008006" key="4">
    <source>
        <dbReference type="Google" id="ProtNLM"/>
    </source>
</evidence>
<feature type="chain" id="PRO_5019792427" description="Lipoprotein" evidence="1">
    <location>
        <begin position="21"/>
        <end position="263"/>
    </location>
</feature>
<accession>A0A478FTW1</accession>
<evidence type="ECO:0000313" key="3">
    <source>
        <dbReference type="Proteomes" id="UP000324831"/>
    </source>
</evidence>
<feature type="signal peptide" evidence="1">
    <location>
        <begin position="1"/>
        <end position="20"/>
    </location>
</feature>
<dbReference type="Proteomes" id="UP000324831">
    <property type="component" value="Unassembled WGS sequence"/>
</dbReference>
<evidence type="ECO:0000256" key="1">
    <source>
        <dbReference type="SAM" id="SignalP"/>
    </source>
</evidence>
<keyword evidence="1" id="KW-0732">Signal</keyword>
<name>A0A478FTW1_9MOLU</name>